<dbReference type="Gene3D" id="2.60.120.10">
    <property type="entry name" value="Jelly Rolls"/>
    <property type="match status" value="1"/>
</dbReference>
<keyword evidence="2" id="KW-0418">Kinase</keyword>
<proteinExistence type="predicted"/>
<dbReference type="Pfam" id="PF00027">
    <property type="entry name" value="cNMP_binding"/>
    <property type="match status" value="1"/>
</dbReference>
<evidence type="ECO:0000313" key="3">
    <source>
        <dbReference type="Proteomes" id="UP000184474"/>
    </source>
</evidence>
<feature type="domain" description="Cyclic nucleotide-binding" evidence="1">
    <location>
        <begin position="21"/>
        <end position="138"/>
    </location>
</feature>
<evidence type="ECO:0000259" key="1">
    <source>
        <dbReference type="PROSITE" id="PS50042"/>
    </source>
</evidence>
<organism evidence="2 3">
    <name type="scientific">Reichenbachiella agariperforans</name>
    <dbReference type="NCBI Taxonomy" id="156994"/>
    <lineage>
        <taxon>Bacteria</taxon>
        <taxon>Pseudomonadati</taxon>
        <taxon>Bacteroidota</taxon>
        <taxon>Cytophagia</taxon>
        <taxon>Cytophagales</taxon>
        <taxon>Reichenbachiellaceae</taxon>
        <taxon>Reichenbachiella</taxon>
    </lineage>
</organism>
<dbReference type="RefSeq" id="WP_170863726.1">
    <property type="nucleotide sequence ID" value="NZ_FRAA01000001.1"/>
</dbReference>
<dbReference type="CDD" id="cd00038">
    <property type="entry name" value="CAP_ED"/>
    <property type="match status" value="1"/>
</dbReference>
<accession>A0A1M6KWY3</accession>
<reference evidence="3" key="1">
    <citation type="submission" date="2016-11" db="EMBL/GenBank/DDBJ databases">
        <authorList>
            <person name="Varghese N."/>
            <person name="Submissions S."/>
        </authorList>
    </citation>
    <scope>NUCLEOTIDE SEQUENCE [LARGE SCALE GENOMIC DNA]</scope>
    <source>
        <strain evidence="3">DSM 26134</strain>
    </source>
</reference>
<name>A0A1M6KWY3_REIAG</name>
<dbReference type="Proteomes" id="UP000184474">
    <property type="component" value="Unassembled WGS sequence"/>
</dbReference>
<gene>
    <name evidence="2" type="ORF">SAMN04488028_101738</name>
</gene>
<dbReference type="GO" id="GO:0016301">
    <property type="term" value="F:kinase activity"/>
    <property type="evidence" value="ECO:0007669"/>
    <property type="project" value="UniProtKB-KW"/>
</dbReference>
<dbReference type="SUPFAM" id="SSF51206">
    <property type="entry name" value="cAMP-binding domain-like"/>
    <property type="match status" value="1"/>
</dbReference>
<dbReference type="InterPro" id="IPR018490">
    <property type="entry name" value="cNMP-bd_dom_sf"/>
</dbReference>
<dbReference type="EMBL" id="FRAA01000001">
    <property type="protein sequence ID" value="SHJ63477.1"/>
    <property type="molecule type" value="Genomic_DNA"/>
</dbReference>
<evidence type="ECO:0000313" key="2">
    <source>
        <dbReference type="EMBL" id="SHJ63477.1"/>
    </source>
</evidence>
<dbReference type="InterPro" id="IPR014710">
    <property type="entry name" value="RmlC-like_jellyroll"/>
</dbReference>
<sequence length="208" mass="24547">MNDLSRSDKEILFTFFNSACHLAKETFEEISIYFIKRSYKKGESILKIGEIETKANIVVKGVVHQYIFDEGESKTVNITPKGLGFNNLKSYIVGSPSIEVHEAITEVEIISIEKSDMEMLVQKNQEISYLMFKVYERILLDRENRMIVLQNRNPSKRFSLFYETVERANRILKDTQDKYIANYLNMTPQQYSKEKKFFFRENYRTKLS</sequence>
<dbReference type="STRING" id="156994.SAMN04488028_101738"/>
<keyword evidence="3" id="KW-1185">Reference proteome</keyword>
<dbReference type="InterPro" id="IPR000595">
    <property type="entry name" value="cNMP-bd_dom"/>
</dbReference>
<dbReference type="PROSITE" id="PS50042">
    <property type="entry name" value="CNMP_BINDING_3"/>
    <property type="match status" value="1"/>
</dbReference>
<protein>
    <submittedName>
        <fullName evidence="2">cAMP-binding domain of CRP or a regulatory subunit of cAMP-dependent protein kinases</fullName>
    </submittedName>
</protein>
<dbReference type="AlphaFoldDB" id="A0A1M6KWY3"/>
<keyword evidence="2" id="KW-0808">Transferase</keyword>